<dbReference type="Ensembl" id="ENSACAT00000052323.1">
    <property type="protein sequence ID" value="ENSACAP00000027908.1"/>
    <property type="gene ID" value="ENSACAG00000036708.1"/>
</dbReference>
<proteinExistence type="predicted"/>
<dbReference type="InterPro" id="IPR003599">
    <property type="entry name" value="Ig_sub"/>
</dbReference>
<dbReference type="Gene3D" id="2.60.40.10">
    <property type="entry name" value="Immunoglobulins"/>
    <property type="match status" value="4"/>
</dbReference>
<evidence type="ECO:0000313" key="4">
    <source>
        <dbReference type="Ensembl" id="ENSACAP00000027908.1"/>
    </source>
</evidence>
<evidence type="ECO:0000256" key="2">
    <source>
        <dbReference type="SAM" id="SignalP"/>
    </source>
</evidence>
<dbReference type="Pfam" id="PF12104">
    <property type="entry name" value="Tcell_CD4_C"/>
    <property type="match status" value="1"/>
</dbReference>
<feature type="chain" id="PRO_5032701065" description="Ig-like domain-containing protein" evidence="2">
    <location>
        <begin position="24"/>
        <end position="464"/>
    </location>
</feature>
<keyword evidence="1" id="KW-0812">Transmembrane</keyword>
<dbReference type="InterPro" id="IPR036179">
    <property type="entry name" value="Ig-like_dom_sf"/>
</dbReference>
<dbReference type="InParanoid" id="A0A803SY68"/>
<sequence length="464" mass="52614">MAWNGKLVSFLLHMEVMLPFTMASKINVAADQEVVLCCPAGCKETISPTPNEVVWNYNGNRIIRYMRTGVYKGDTTEKYKFVASDHKNFSLWLPNGKEGQYTCIVNGKEQCIYDLRVWTVPKEIRNRYLLRGETVLLEVISSGNEYPRIEWFSPRNAKVTGNEPRWELCNSERRLQIKNLEVQEDDGTWKCHILPDGPWFSFGVKVIDFLNVLGDNGMTFATIDSRVVLSCPLNIDLSKEKNVGNFPELQSWELMKDNKVIVNENLPSNANSTYPAKEITNVRLEDAGKYQCRFIFAKGNLNTSIHLIVMSVSGSSLGLHADKENMPLCCHISASLPATAELCWAHTNETRCQSHLPNNTFCEENATTGTWTCSLKVENNMKISINYTVAEEPTVKMTFPLVEILSGVGALLLLLILAGLCGCDLKPIRRKRQRARRMAQAKQHLLEKKTCQCERELTNDYYHA</sequence>
<dbReference type="SMART" id="SM00409">
    <property type="entry name" value="IG"/>
    <property type="match status" value="3"/>
</dbReference>
<dbReference type="GeneTree" id="ENSGT00990000211157"/>
<reference evidence="4" key="1">
    <citation type="submission" date="2009-12" db="EMBL/GenBank/DDBJ databases">
        <title>The Genome Sequence of Anolis carolinensis (Green Anole Lizard).</title>
        <authorList>
            <consortium name="The Genome Sequencing Platform"/>
            <person name="Di Palma F."/>
            <person name="Alfoldi J."/>
            <person name="Heiman D."/>
            <person name="Young S."/>
            <person name="Grabherr M."/>
            <person name="Johnson J."/>
            <person name="Lander E.S."/>
            <person name="Lindblad-Toh K."/>
        </authorList>
    </citation>
    <scope>NUCLEOTIDE SEQUENCE [LARGE SCALE GENOMIC DNA]</scope>
    <source>
        <strain evidence="4">JBL SC #1</strain>
    </source>
</reference>
<feature type="domain" description="Ig-like" evidence="3">
    <location>
        <begin position="19"/>
        <end position="106"/>
    </location>
</feature>
<feature type="transmembrane region" description="Helical" evidence="1">
    <location>
        <begin position="404"/>
        <end position="428"/>
    </location>
</feature>
<reference evidence="4" key="2">
    <citation type="submission" date="2025-08" db="UniProtKB">
        <authorList>
            <consortium name="Ensembl"/>
        </authorList>
    </citation>
    <scope>IDENTIFICATION</scope>
</reference>
<keyword evidence="1" id="KW-0472">Membrane</keyword>
<reference evidence="4" key="3">
    <citation type="submission" date="2025-09" db="UniProtKB">
        <authorList>
            <consortium name="Ensembl"/>
        </authorList>
    </citation>
    <scope>IDENTIFICATION</scope>
</reference>
<dbReference type="SUPFAM" id="SSF48726">
    <property type="entry name" value="Immunoglobulin"/>
    <property type="match status" value="4"/>
</dbReference>
<dbReference type="GeneID" id="100567219"/>
<keyword evidence="2" id="KW-0732">Signal</keyword>
<keyword evidence="1" id="KW-1133">Transmembrane helix</keyword>
<evidence type="ECO:0000313" key="5">
    <source>
        <dbReference type="Proteomes" id="UP000001646"/>
    </source>
</evidence>
<dbReference type="CDD" id="cd00096">
    <property type="entry name" value="Ig"/>
    <property type="match status" value="1"/>
</dbReference>
<dbReference type="OrthoDB" id="8657369at2759"/>
<accession>A0A803SY68</accession>
<dbReference type="InterPro" id="IPR021963">
    <property type="entry name" value="Tcell_CD4_Cterm"/>
</dbReference>
<dbReference type="InterPro" id="IPR013783">
    <property type="entry name" value="Ig-like_fold"/>
</dbReference>
<gene>
    <name evidence="4" type="primary">LOC100567219</name>
</gene>
<name>A0A803SY68_ANOCA</name>
<organism evidence="4 5">
    <name type="scientific">Anolis carolinensis</name>
    <name type="common">Green anole</name>
    <name type="synonym">American chameleon</name>
    <dbReference type="NCBI Taxonomy" id="28377"/>
    <lineage>
        <taxon>Eukaryota</taxon>
        <taxon>Metazoa</taxon>
        <taxon>Chordata</taxon>
        <taxon>Craniata</taxon>
        <taxon>Vertebrata</taxon>
        <taxon>Euteleostomi</taxon>
        <taxon>Lepidosauria</taxon>
        <taxon>Squamata</taxon>
        <taxon>Bifurcata</taxon>
        <taxon>Unidentata</taxon>
        <taxon>Episquamata</taxon>
        <taxon>Toxicofera</taxon>
        <taxon>Iguania</taxon>
        <taxon>Dactyloidae</taxon>
        <taxon>Anolis</taxon>
    </lineage>
</organism>
<keyword evidence="5" id="KW-1185">Reference proteome</keyword>
<protein>
    <recommendedName>
        <fullName evidence="3">Ig-like domain-containing protein</fullName>
    </recommendedName>
</protein>
<dbReference type="Gene3D" id="1.20.5.900">
    <property type="entry name" value="transmembrane domain of human cd4"/>
    <property type="match status" value="1"/>
</dbReference>
<dbReference type="KEGG" id="acs:100567219"/>
<dbReference type="PANTHER" id="PTHR11422">
    <property type="entry name" value="T-CELL SURFACE GLYCOPROTEIN CD4"/>
    <property type="match status" value="1"/>
</dbReference>
<dbReference type="Proteomes" id="UP000001646">
    <property type="component" value="Unplaced"/>
</dbReference>
<evidence type="ECO:0000256" key="1">
    <source>
        <dbReference type="SAM" id="Phobius"/>
    </source>
</evidence>
<dbReference type="PANTHER" id="PTHR11422:SF0">
    <property type="entry name" value="T-CELL SURFACE GLYCOPROTEIN CD4"/>
    <property type="match status" value="1"/>
</dbReference>
<feature type="signal peptide" evidence="2">
    <location>
        <begin position="1"/>
        <end position="23"/>
    </location>
</feature>
<dbReference type="InterPro" id="IPR007110">
    <property type="entry name" value="Ig-like_dom"/>
</dbReference>
<dbReference type="PROSITE" id="PS50835">
    <property type="entry name" value="IG_LIKE"/>
    <property type="match status" value="1"/>
</dbReference>
<evidence type="ECO:0000259" key="3">
    <source>
        <dbReference type="PROSITE" id="PS50835"/>
    </source>
</evidence>
<dbReference type="AlphaFoldDB" id="A0A803SY68"/>